<protein>
    <submittedName>
        <fullName evidence="1">Uncharacterized protein</fullName>
    </submittedName>
</protein>
<feature type="non-terminal residue" evidence="1">
    <location>
        <position position="1"/>
    </location>
</feature>
<organism evidence="1 2">
    <name type="scientific">Rotaria socialis</name>
    <dbReference type="NCBI Taxonomy" id="392032"/>
    <lineage>
        <taxon>Eukaryota</taxon>
        <taxon>Metazoa</taxon>
        <taxon>Spiralia</taxon>
        <taxon>Gnathifera</taxon>
        <taxon>Rotifera</taxon>
        <taxon>Eurotatoria</taxon>
        <taxon>Bdelloidea</taxon>
        <taxon>Philodinida</taxon>
        <taxon>Philodinidae</taxon>
        <taxon>Rotaria</taxon>
    </lineage>
</organism>
<evidence type="ECO:0000313" key="1">
    <source>
        <dbReference type="EMBL" id="CAF4948883.1"/>
    </source>
</evidence>
<sequence>AELGRMHDFKDLGNGTVEIKVLKQNNFKNEIQIFEDKIPKDKISIPSEFLEHFTIDLKKLLICQENINQDLYNNGDISHYSGINITK</sequence>
<dbReference type="EMBL" id="CAJOBS010012477">
    <property type="protein sequence ID" value="CAF4948883.1"/>
    <property type="molecule type" value="Genomic_DNA"/>
</dbReference>
<accession>A0A821XN26</accession>
<evidence type="ECO:0000313" key="2">
    <source>
        <dbReference type="Proteomes" id="UP000663838"/>
    </source>
</evidence>
<comment type="caution">
    <text evidence="1">The sequence shown here is derived from an EMBL/GenBank/DDBJ whole genome shotgun (WGS) entry which is preliminary data.</text>
</comment>
<reference evidence="1" key="1">
    <citation type="submission" date="2021-02" db="EMBL/GenBank/DDBJ databases">
        <authorList>
            <person name="Nowell W R."/>
        </authorList>
    </citation>
    <scope>NUCLEOTIDE SEQUENCE</scope>
</reference>
<gene>
    <name evidence="1" type="ORF">TOA249_LOCUS33774</name>
</gene>
<proteinExistence type="predicted"/>
<dbReference type="Proteomes" id="UP000663838">
    <property type="component" value="Unassembled WGS sequence"/>
</dbReference>
<name>A0A821XN26_9BILA</name>
<dbReference type="AlphaFoldDB" id="A0A821XN26"/>